<dbReference type="GO" id="GO:0016491">
    <property type="term" value="F:oxidoreductase activity"/>
    <property type="evidence" value="ECO:0007669"/>
    <property type="project" value="UniProtKB-KW"/>
</dbReference>
<proteinExistence type="predicted"/>
<dbReference type="InterPro" id="IPR036869">
    <property type="entry name" value="J_dom_sf"/>
</dbReference>
<feature type="region of interest" description="Disordered" evidence="3">
    <location>
        <begin position="66"/>
        <end position="114"/>
    </location>
</feature>
<dbReference type="Proteomes" id="UP001178507">
    <property type="component" value="Unassembled WGS sequence"/>
</dbReference>
<dbReference type="Gene3D" id="3.60.130.10">
    <property type="entry name" value="Clavaminate synthase-like"/>
    <property type="match status" value="1"/>
</dbReference>
<dbReference type="Gene3D" id="1.10.287.110">
    <property type="entry name" value="DnaJ domain"/>
    <property type="match status" value="1"/>
</dbReference>
<dbReference type="SUPFAM" id="SSF46565">
    <property type="entry name" value="Chaperone J-domain"/>
    <property type="match status" value="1"/>
</dbReference>
<evidence type="ECO:0000256" key="3">
    <source>
        <dbReference type="SAM" id="MobiDB-lite"/>
    </source>
</evidence>
<dbReference type="PANTHER" id="PTHR24074">
    <property type="entry name" value="CO-CHAPERONE PROTEIN DJLA"/>
    <property type="match status" value="1"/>
</dbReference>
<reference evidence="5" key="1">
    <citation type="submission" date="2023-08" db="EMBL/GenBank/DDBJ databases">
        <authorList>
            <person name="Chen Y."/>
            <person name="Shah S."/>
            <person name="Dougan E. K."/>
            <person name="Thang M."/>
            <person name="Chan C."/>
        </authorList>
    </citation>
    <scope>NUCLEOTIDE SEQUENCE</scope>
</reference>
<feature type="compositionally biased region" description="Basic residues" evidence="3">
    <location>
        <begin position="66"/>
        <end position="83"/>
    </location>
</feature>
<dbReference type="Pfam" id="PF01535">
    <property type="entry name" value="PPR"/>
    <property type="match status" value="1"/>
</dbReference>
<keyword evidence="6" id="KW-1185">Reference proteome</keyword>
<dbReference type="PRINTS" id="PR00625">
    <property type="entry name" value="JDOMAIN"/>
</dbReference>
<dbReference type="Pfam" id="PF00226">
    <property type="entry name" value="DnaJ"/>
    <property type="match status" value="1"/>
</dbReference>
<dbReference type="InterPro" id="IPR003819">
    <property type="entry name" value="TauD/TfdA-like"/>
</dbReference>
<feature type="domain" description="J" evidence="4">
    <location>
        <begin position="2"/>
        <end position="63"/>
    </location>
</feature>
<dbReference type="InterPro" id="IPR011990">
    <property type="entry name" value="TPR-like_helical_dom_sf"/>
</dbReference>
<dbReference type="InterPro" id="IPR001623">
    <property type="entry name" value="DnaJ_domain"/>
</dbReference>
<dbReference type="InterPro" id="IPR050817">
    <property type="entry name" value="DjlA_DnaK_co-chaperone"/>
</dbReference>
<feature type="compositionally biased region" description="Basic and acidic residues" evidence="3">
    <location>
        <begin position="159"/>
        <end position="169"/>
    </location>
</feature>
<dbReference type="Pfam" id="PF13041">
    <property type="entry name" value="PPR_2"/>
    <property type="match status" value="1"/>
</dbReference>
<dbReference type="InterPro" id="IPR042098">
    <property type="entry name" value="TauD-like_sf"/>
</dbReference>
<evidence type="ECO:0000256" key="2">
    <source>
        <dbReference type="PROSITE-ProRule" id="PRU00708"/>
    </source>
</evidence>
<dbReference type="Gene3D" id="1.25.40.10">
    <property type="entry name" value="Tetratricopeptide repeat domain"/>
    <property type="match status" value="1"/>
</dbReference>
<keyword evidence="1" id="KW-0560">Oxidoreductase</keyword>
<gene>
    <name evidence="5" type="ORF">EVOR1521_LOCUS19062</name>
</gene>
<feature type="repeat" description="PPR" evidence="2">
    <location>
        <begin position="737"/>
        <end position="771"/>
    </location>
</feature>
<feature type="region of interest" description="Disordered" evidence="3">
    <location>
        <begin position="157"/>
        <end position="178"/>
    </location>
</feature>
<dbReference type="Pfam" id="PF02668">
    <property type="entry name" value="TauD"/>
    <property type="match status" value="1"/>
</dbReference>
<comment type="caution">
    <text evidence="5">The sequence shown here is derived from an EMBL/GenBank/DDBJ whole genome shotgun (WGS) entry which is preliminary data.</text>
</comment>
<evidence type="ECO:0000259" key="4">
    <source>
        <dbReference type="PROSITE" id="PS50076"/>
    </source>
</evidence>
<organism evidence="5 6">
    <name type="scientific">Effrenium voratum</name>
    <dbReference type="NCBI Taxonomy" id="2562239"/>
    <lineage>
        <taxon>Eukaryota</taxon>
        <taxon>Sar</taxon>
        <taxon>Alveolata</taxon>
        <taxon>Dinophyceae</taxon>
        <taxon>Suessiales</taxon>
        <taxon>Symbiodiniaceae</taxon>
        <taxon>Effrenium</taxon>
    </lineage>
</organism>
<dbReference type="InterPro" id="IPR002885">
    <property type="entry name" value="PPR_rpt"/>
</dbReference>
<dbReference type="SMART" id="SM00271">
    <property type="entry name" value="DnaJ"/>
    <property type="match status" value="1"/>
</dbReference>
<dbReference type="AlphaFoldDB" id="A0AA36N4V3"/>
<accession>A0AA36N4V3</accession>
<protein>
    <recommendedName>
        <fullName evidence="4">J domain-containing protein</fullName>
    </recommendedName>
</protein>
<evidence type="ECO:0000256" key="1">
    <source>
        <dbReference type="ARBA" id="ARBA00023002"/>
    </source>
</evidence>
<sequence>MSAYEVLGIQASARDGEIRAAYKRLALQLHPDKGGSKAAFQRVAAAFEQLADPVLRKAYDERARRAACRASKRAPSKKMKRGSKQGVQEQERPHAPKAPKAQQSTPNTEGAKRDRTDHLLKQVAKMLKSLAVEKRKDVISRRLSQRQRLDLESFMTRPAGRDNSRRGSELVEQDGFSSSNEAHTLALCDEISEDEAAELSPERSCETTSSERLRMGPKHRDLRGTRGFWGYQSGGKQYYYVQVSMGWLYMQSWQVKSVEDAVERHVVLICILDHMRKSPAANWNDRVQCAVKEVIQEFGKQPEELKISFRLVVPSSYWIGRSLYTPTFRTEDLALLDEPLSRLRAARGITKRGDKSHLCSPTQLEHMWLQIKQAYLDVLAKFGKDTVRAAAQLDLLFSKQEPHREEIWRRQNERLMRRAEKEQVLFEQRKRKMDLRAQARSDRDQEREMCQERLLQRLDSVLALWARKLERVHDFGYSLRLLRQKAPGTRRLPPSRHFLVRRTAKGRSFFTGKHCSHVEGLSTASGRRLVRRINSHITQPQFIYRHVWSPGDVVLCDNRSCLHRGRPWTLPHKTRRMIQLVKIAEGRNEIAAGLRDSHALLRRLQLHPGAVAEAAPSILEEEALQMLEAVGWQEGWETRSCNVPRDKAKCRRPAARKAFAQILEEKLQPSAGRSRPATVGWDFARGPVPSEKSSVGLWTQPTAQTFGALVNASVRVGDLAEARRWLDESQRAGVNPGVVAYTTLLKGLCESGQIPEAQEALDGMVQAGCQPNIRTANTRLGLRRAGEVDAAETLLRSG</sequence>
<dbReference type="EMBL" id="CAUJNA010002824">
    <property type="protein sequence ID" value="CAJ1394402.1"/>
    <property type="molecule type" value="Genomic_DNA"/>
</dbReference>
<dbReference type="PROSITE" id="PS00636">
    <property type="entry name" value="DNAJ_1"/>
    <property type="match status" value="1"/>
</dbReference>
<name>A0AA36N4V3_9DINO</name>
<feature type="repeat" description="PPR" evidence="2">
    <location>
        <begin position="702"/>
        <end position="736"/>
    </location>
</feature>
<evidence type="ECO:0000313" key="5">
    <source>
        <dbReference type="EMBL" id="CAJ1394402.1"/>
    </source>
</evidence>
<dbReference type="NCBIfam" id="TIGR00756">
    <property type="entry name" value="PPR"/>
    <property type="match status" value="1"/>
</dbReference>
<dbReference type="InterPro" id="IPR018253">
    <property type="entry name" value="DnaJ_domain_CS"/>
</dbReference>
<dbReference type="PROSITE" id="PS50076">
    <property type="entry name" value="DNAJ_2"/>
    <property type="match status" value="1"/>
</dbReference>
<evidence type="ECO:0000313" key="6">
    <source>
        <dbReference type="Proteomes" id="UP001178507"/>
    </source>
</evidence>
<dbReference type="PROSITE" id="PS51375">
    <property type="entry name" value="PPR"/>
    <property type="match status" value="2"/>
</dbReference>
<dbReference type="CDD" id="cd06257">
    <property type="entry name" value="DnaJ"/>
    <property type="match status" value="1"/>
</dbReference>
<dbReference type="SUPFAM" id="SSF51197">
    <property type="entry name" value="Clavaminate synthase-like"/>
    <property type="match status" value="1"/>
</dbReference>